<name>A0A6L6IZS4_9RHOB</name>
<keyword evidence="1" id="KW-0732">Signal</keyword>
<evidence type="ECO:0000313" key="4">
    <source>
        <dbReference type="Proteomes" id="UP000478740"/>
    </source>
</evidence>
<feature type="signal peptide" evidence="1">
    <location>
        <begin position="1"/>
        <end position="21"/>
    </location>
</feature>
<accession>A0A6L6IZS4</accession>
<sequence>MPKRTSRVLLAAMLFALPASAQDKPMLEPADYAAAAVRNSAIPGGYEVRAVPELGVVFAASVPDFKDGAPGDVYMLRQDDLSVIRRIQLQRRPFALAMDHRRGWLYAGNTKDGSLTVIDAKSGLVLRRIQLGQPGKDGKMEHTRMIEVDEATGHVFVTGPTDEGIVWIVDGVAGKLLHRIDHVGIWAAGLAYDGAGKLYIGAGGAHEIIVLDAATGKTLTRFSTGDTPEGAGNDSAHFFVNLSLDVQRNRLFAVDSHSGQLYVLDATSGTELARLPIGKGALDVEFNATLNKAYVTYYGIDQQNPVGWGGLVVIDAAEYVEERRLNIPTFPSNLSLDETAGALFMSVSEPSRPEHPDYRPDAMGAVLRLDLGALDALP</sequence>
<dbReference type="InterPro" id="IPR002372">
    <property type="entry name" value="PQQ_rpt_dom"/>
</dbReference>
<dbReference type="InterPro" id="IPR051200">
    <property type="entry name" value="Host-pathogen_enzymatic-act"/>
</dbReference>
<organism evidence="3 4">
    <name type="scientific">Paracoccus shanxieyensis</name>
    <dbReference type="NCBI Taxonomy" id="2675752"/>
    <lineage>
        <taxon>Bacteria</taxon>
        <taxon>Pseudomonadati</taxon>
        <taxon>Pseudomonadota</taxon>
        <taxon>Alphaproteobacteria</taxon>
        <taxon>Rhodobacterales</taxon>
        <taxon>Paracoccaceae</taxon>
        <taxon>Paracoccus</taxon>
    </lineage>
</organism>
<dbReference type="PANTHER" id="PTHR47197">
    <property type="entry name" value="PROTEIN NIRF"/>
    <property type="match status" value="1"/>
</dbReference>
<evidence type="ECO:0000256" key="1">
    <source>
        <dbReference type="SAM" id="SignalP"/>
    </source>
</evidence>
<dbReference type="Pfam" id="PF13360">
    <property type="entry name" value="PQQ_2"/>
    <property type="match status" value="1"/>
</dbReference>
<dbReference type="RefSeq" id="WP_155045303.1">
    <property type="nucleotide sequence ID" value="NZ_WMIH01000013.1"/>
</dbReference>
<reference evidence="3 4" key="1">
    <citation type="submission" date="2019-11" db="EMBL/GenBank/DDBJ databases">
        <authorList>
            <person name="Dong K."/>
        </authorList>
    </citation>
    <scope>NUCLEOTIDE SEQUENCE [LARGE SCALE GENOMIC DNA]</scope>
    <source>
        <strain evidence="3 4">DK608</strain>
    </source>
</reference>
<dbReference type="InterPro" id="IPR015943">
    <property type="entry name" value="WD40/YVTN_repeat-like_dom_sf"/>
</dbReference>
<gene>
    <name evidence="3" type="ORF">GL284_14240</name>
</gene>
<dbReference type="AlphaFoldDB" id="A0A6L6IZS4"/>
<evidence type="ECO:0000259" key="2">
    <source>
        <dbReference type="Pfam" id="PF13360"/>
    </source>
</evidence>
<comment type="caution">
    <text evidence="3">The sequence shown here is derived from an EMBL/GenBank/DDBJ whole genome shotgun (WGS) entry which is preliminary data.</text>
</comment>
<keyword evidence="4" id="KW-1185">Reference proteome</keyword>
<dbReference type="EMBL" id="WMII01000013">
    <property type="protein sequence ID" value="MTH65429.1"/>
    <property type="molecule type" value="Genomic_DNA"/>
</dbReference>
<feature type="chain" id="PRO_5026979117" evidence="1">
    <location>
        <begin position="22"/>
        <end position="378"/>
    </location>
</feature>
<evidence type="ECO:0000313" key="3">
    <source>
        <dbReference type="EMBL" id="MTH65429.1"/>
    </source>
</evidence>
<proteinExistence type="predicted"/>
<feature type="domain" description="Pyrrolo-quinoline quinone repeat" evidence="2">
    <location>
        <begin position="163"/>
        <end position="271"/>
    </location>
</feature>
<protein>
    <submittedName>
        <fullName evidence="3">PQQ-binding-like beta-propeller repeat protein</fullName>
    </submittedName>
</protein>
<dbReference type="InterPro" id="IPR011044">
    <property type="entry name" value="Quino_amine_DH_bsu"/>
</dbReference>
<dbReference type="Proteomes" id="UP000478740">
    <property type="component" value="Unassembled WGS sequence"/>
</dbReference>
<dbReference type="SUPFAM" id="SSF50969">
    <property type="entry name" value="YVTN repeat-like/Quinoprotein amine dehydrogenase"/>
    <property type="match status" value="1"/>
</dbReference>
<dbReference type="PANTHER" id="PTHR47197:SF3">
    <property type="entry name" value="DIHYDRO-HEME D1 DEHYDROGENASE"/>
    <property type="match status" value="1"/>
</dbReference>
<dbReference type="Gene3D" id="2.130.10.10">
    <property type="entry name" value="YVTN repeat-like/Quinoprotein amine dehydrogenase"/>
    <property type="match status" value="1"/>
</dbReference>